<feature type="compositionally biased region" description="Polar residues" evidence="1">
    <location>
        <begin position="12"/>
        <end position="28"/>
    </location>
</feature>
<dbReference type="EMBL" id="BSXT01000008">
    <property type="protein sequence ID" value="GMF14602.1"/>
    <property type="molecule type" value="Genomic_DNA"/>
</dbReference>
<evidence type="ECO:0000313" key="2">
    <source>
        <dbReference type="EMBL" id="GMF14602.1"/>
    </source>
</evidence>
<gene>
    <name evidence="2" type="ORF">Pfra01_000011600</name>
</gene>
<evidence type="ECO:0000313" key="3">
    <source>
        <dbReference type="Proteomes" id="UP001165121"/>
    </source>
</evidence>
<name>A0A9W6TKS3_9STRA</name>
<feature type="region of interest" description="Disordered" evidence="1">
    <location>
        <begin position="1"/>
        <end position="210"/>
    </location>
</feature>
<dbReference type="Proteomes" id="UP001165121">
    <property type="component" value="Unassembled WGS sequence"/>
</dbReference>
<reference evidence="2" key="1">
    <citation type="submission" date="2023-04" db="EMBL/GenBank/DDBJ databases">
        <title>Phytophthora fragariaefolia NBRC 109709.</title>
        <authorList>
            <person name="Ichikawa N."/>
            <person name="Sato H."/>
            <person name="Tonouchi N."/>
        </authorList>
    </citation>
    <scope>NUCLEOTIDE SEQUENCE</scope>
    <source>
        <strain evidence="2">NBRC 109709</strain>
    </source>
</reference>
<proteinExistence type="predicted"/>
<feature type="compositionally biased region" description="Basic and acidic residues" evidence="1">
    <location>
        <begin position="131"/>
        <end position="155"/>
    </location>
</feature>
<keyword evidence="3" id="KW-1185">Reference proteome</keyword>
<evidence type="ECO:0000256" key="1">
    <source>
        <dbReference type="SAM" id="MobiDB-lite"/>
    </source>
</evidence>
<accession>A0A9W6TKS3</accession>
<sequence length="210" mass="23100">MPPHPRIKPSSKETTPQPVAEATTTDSASRVKKASPKKKQEPATATAPSVKPTRRTRFSKSKEVLRPGPYEEPATSESDTDTPNPDLISGDEDPTPDLTAPRAPSRTKENSPLRIPLRLSPLRWRKLRSPSRREPSNARKADDFLNSSDTHDPKGSAKTTPPAKAPQERSPTPEDGPDPVYYEESEPDQGREQGEVPTPTRRRSSLSNNA</sequence>
<organism evidence="2 3">
    <name type="scientific">Phytophthora fragariaefolia</name>
    <dbReference type="NCBI Taxonomy" id="1490495"/>
    <lineage>
        <taxon>Eukaryota</taxon>
        <taxon>Sar</taxon>
        <taxon>Stramenopiles</taxon>
        <taxon>Oomycota</taxon>
        <taxon>Peronosporomycetes</taxon>
        <taxon>Peronosporales</taxon>
        <taxon>Peronosporaceae</taxon>
        <taxon>Phytophthora</taxon>
    </lineage>
</organism>
<protein>
    <submittedName>
        <fullName evidence="2">Unnamed protein product</fullName>
    </submittedName>
</protein>
<feature type="compositionally biased region" description="Low complexity" evidence="1">
    <location>
        <begin position="112"/>
        <end position="122"/>
    </location>
</feature>
<feature type="compositionally biased region" description="Acidic residues" evidence="1">
    <location>
        <begin position="175"/>
        <end position="187"/>
    </location>
</feature>
<comment type="caution">
    <text evidence="2">The sequence shown here is derived from an EMBL/GenBank/DDBJ whole genome shotgun (WGS) entry which is preliminary data.</text>
</comment>
<dbReference type="AlphaFoldDB" id="A0A9W6TKS3"/>